<dbReference type="EMBL" id="BT086874">
    <property type="protein sequence ID" value="ACR37227.1"/>
    <property type="molecule type" value="mRNA"/>
</dbReference>
<sequence length="51" mass="5380">MQEREALHLLHPPLLQPADRVRVAGRADGAGLPHGRYAGEAGAEAHCVEVG</sequence>
<organism evidence="1">
    <name type="scientific">Zea mays</name>
    <name type="common">Maize</name>
    <dbReference type="NCBI Taxonomy" id="4577"/>
    <lineage>
        <taxon>Eukaryota</taxon>
        <taxon>Viridiplantae</taxon>
        <taxon>Streptophyta</taxon>
        <taxon>Embryophyta</taxon>
        <taxon>Tracheophyta</taxon>
        <taxon>Spermatophyta</taxon>
        <taxon>Magnoliopsida</taxon>
        <taxon>Liliopsida</taxon>
        <taxon>Poales</taxon>
        <taxon>Poaceae</taxon>
        <taxon>PACMAD clade</taxon>
        <taxon>Panicoideae</taxon>
        <taxon>Andropogonodae</taxon>
        <taxon>Andropogoneae</taxon>
        <taxon>Tripsacinae</taxon>
        <taxon>Zea</taxon>
    </lineage>
</organism>
<reference evidence="1" key="1">
    <citation type="journal article" date="2009" name="PLoS Genet.">
        <title>Sequencing, mapping, and analysis of 27,455 maize full-length cDNAs.</title>
        <authorList>
            <person name="Soderlund C."/>
            <person name="Descour A."/>
            <person name="Kudrna D."/>
            <person name="Bomhoff M."/>
            <person name="Boyd L."/>
            <person name="Currie J."/>
            <person name="Angelova A."/>
            <person name="Collura K."/>
            <person name="Wissotski M."/>
            <person name="Ashley E."/>
            <person name="Morrow D."/>
            <person name="Fernandes J."/>
            <person name="Walbot V."/>
            <person name="Yu Y."/>
        </authorList>
    </citation>
    <scope>NUCLEOTIDE SEQUENCE</scope>
    <source>
        <strain evidence="1">B73</strain>
    </source>
</reference>
<name>C4J7S7_MAIZE</name>
<protein>
    <submittedName>
        <fullName evidence="1">Uncharacterized protein</fullName>
    </submittedName>
</protein>
<dbReference type="AlphaFoldDB" id="C4J7S7"/>
<accession>C4J7S7</accession>
<proteinExistence type="evidence at transcript level"/>
<evidence type="ECO:0000313" key="1">
    <source>
        <dbReference type="EMBL" id="ACR37227.1"/>
    </source>
</evidence>